<sequence>MDETFLPRGRASSNARSLFCGTALILERLRELDRRGSRQREAETSPLFISGELNHRSLFSSSAYEGQPSSALPPGLLCCHSPFSDSSQALSPKLSLTIQGWMEKNEKRWPSDGED</sequence>
<proteinExistence type="predicted"/>
<reference evidence="1" key="1">
    <citation type="submission" date="2019-12" db="EMBL/GenBank/DDBJ databases">
        <title>Genome sequencing and annotation of Brassica cretica.</title>
        <authorList>
            <person name="Studholme D.J."/>
            <person name="Sarris P.F."/>
        </authorList>
    </citation>
    <scope>NUCLEOTIDE SEQUENCE</scope>
    <source>
        <strain evidence="1">PFS-001/15</strain>
        <tissue evidence="1">Leaf</tissue>
    </source>
</reference>
<evidence type="ECO:0000313" key="1">
    <source>
        <dbReference type="EMBL" id="KAF2550416.1"/>
    </source>
</evidence>
<accession>A0A8S9H054</accession>
<dbReference type="Proteomes" id="UP000712281">
    <property type="component" value="Unassembled WGS sequence"/>
</dbReference>
<organism evidence="1 2">
    <name type="scientific">Brassica cretica</name>
    <name type="common">Mustard</name>
    <dbReference type="NCBI Taxonomy" id="69181"/>
    <lineage>
        <taxon>Eukaryota</taxon>
        <taxon>Viridiplantae</taxon>
        <taxon>Streptophyta</taxon>
        <taxon>Embryophyta</taxon>
        <taxon>Tracheophyta</taxon>
        <taxon>Spermatophyta</taxon>
        <taxon>Magnoliopsida</taxon>
        <taxon>eudicotyledons</taxon>
        <taxon>Gunneridae</taxon>
        <taxon>Pentapetalae</taxon>
        <taxon>rosids</taxon>
        <taxon>malvids</taxon>
        <taxon>Brassicales</taxon>
        <taxon>Brassicaceae</taxon>
        <taxon>Brassiceae</taxon>
        <taxon>Brassica</taxon>
    </lineage>
</organism>
<protein>
    <submittedName>
        <fullName evidence="1">Uncharacterized protein</fullName>
    </submittedName>
</protein>
<dbReference type="AlphaFoldDB" id="A0A8S9H054"/>
<name>A0A8S9H054_BRACR</name>
<gene>
    <name evidence="1" type="ORF">F2Q68_00035037</name>
</gene>
<evidence type="ECO:0000313" key="2">
    <source>
        <dbReference type="Proteomes" id="UP000712281"/>
    </source>
</evidence>
<dbReference type="EMBL" id="QGKW02001988">
    <property type="protein sequence ID" value="KAF2550416.1"/>
    <property type="molecule type" value="Genomic_DNA"/>
</dbReference>
<comment type="caution">
    <text evidence="1">The sequence shown here is derived from an EMBL/GenBank/DDBJ whole genome shotgun (WGS) entry which is preliminary data.</text>
</comment>